<evidence type="ECO:0000256" key="8">
    <source>
        <dbReference type="ARBA" id="ARBA00049006"/>
    </source>
</evidence>
<keyword evidence="3" id="KW-0560">Oxidoreductase</keyword>
<dbReference type="InterPro" id="IPR016205">
    <property type="entry name" value="Glycerol_DH"/>
</dbReference>
<feature type="binding site" evidence="11">
    <location>
        <begin position="116"/>
        <end position="119"/>
    </location>
    <ligand>
        <name>NAD(+)</name>
        <dbReference type="ChEBI" id="CHEBI:57540"/>
    </ligand>
</feature>
<dbReference type="EMBL" id="DXGA01000046">
    <property type="protein sequence ID" value="HIW93322.1"/>
    <property type="molecule type" value="Genomic_DNA"/>
</dbReference>
<dbReference type="Proteomes" id="UP000824192">
    <property type="component" value="Unassembled WGS sequence"/>
</dbReference>
<evidence type="ECO:0000256" key="2">
    <source>
        <dbReference type="ARBA" id="ARBA00022723"/>
    </source>
</evidence>
<accession>A0A9D1RV23</accession>
<organism evidence="13 14">
    <name type="scientific">Candidatus Flavonifractor merdipullorum</name>
    <dbReference type="NCBI Taxonomy" id="2838590"/>
    <lineage>
        <taxon>Bacteria</taxon>
        <taxon>Bacillati</taxon>
        <taxon>Bacillota</taxon>
        <taxon>Clostridia</taxon>
        <taxon>Eubacteriales</taxon>
        <taxon>Oscillospiraceae</taxon>
        <taxon>Flavonifractor</taxon>
    </lineage>
</organism>
<protein>
    <recommendedName>
        <fullName evidence="7">Glycerol dehydrogenase</fullName>
        <ecNumber evidence="6">1.1.1.6</ecNumber>
    </recommendedName>
</protein>
<evidence type="ECO:0000313" key="14">
    <source>
        <dbReference type="Proteomes" id="UP000824192"/>
    </source>
</evidence>
<evidence type="ECO:0000256" key="10">
    <source>
        <dbReference type="PIRSR" id="PIRSR000112-2"/>
    </source>
</evidence>
<evidence type="ECO:0000313" key="13">
    <source>
        <dbReference type="EMBL" id="HIW93322.1"/>
    </source>
</evidence>
<feature type="binding site" evidence="9">
    <location>
        <position position="271"/>
    </location>
    <ligand>
        <name>glycerol</name>
        <dbReference type="ChEBI" id="CHEBI:17754"/>
    </ligand>
</feature>
<dbReference type="CDD" id="cd08170">
    <property type="entry name" value="GlyDH"/>
    <property type="match status" value="1"/>
</dbReference>
<dbReference type="InterPro" id="IPR018211">
    <property type="entry name" value="ADH_Fe_CS"/>
</dbReference>
<comment type="similarity">
    <text evidence="1">Belongs to the iron-containing alcohol dehydrogenase family.</text>
</comment>
<evidence type="ECO:0000256" key="6">
    <source>
        <dbReference type="ARBA" id="ARBA00039147"/>
    </source>
</evidence>
<reference evidence="13" key="1">
    <citation type="journal article" date="2021" name="PeerJ">
        <title>Extensive microbial diversity within the chicken gut microbiome revealed by metagenomics and culture.</title>
        <authorList>
            <person name="Gilroy R."/>
            <person name="Ravi A."/>
            <person name="Getino M."/>
            <person name="Pursley I."/>
            <person name="Horton D.L."/>
            <person name="Alikhan N.F."/>
            <person name="Baker D."/>
            <person name="Gharbi K."/>
            <person name="Hall N."/>
            <person name="Watson M."/>
            <person name="Adriaenssens E.M."/>
            <person name="Foster-Nyarko E."/>
            <person name="Jarju S."/>
            <person name="Secka A."/>
            <person name="Antonio M."/>
            <person name="Oren A."/>
            <person name="Chaudhuri R.R."/>
            <person name="La Ragione R."/>
            <person name="Hildebrand F."/>
            <person name="Pallen M.J."/>
        </authorList>
    </citation>
    <scope>NUCLEOTIDE SEQUENCE</scope>
    <source>
        <strain evidence="13">ChiGjej6B6-1540</strain>
    </source>
</reference>
<dbReference type="InterPro" id="IPR001670">
    <property type="entry name" value="ADH_Fe/GldA"/>
</dbReference>
<feature type="binding site" evidence="9">
    <location>
        <position position="254"/>
    </location>
    <ligand>
        <name>glycerol</name>
        <dbReference type="ChEBI" id="CHEBI:17754"/>
    </ligand>
</feature>
<evidence type="ECO:0000256" key="4">
    <source>
        <dbReference type="ARBA" id="ARBA00023027"/>
    </source>
</evidence>
<evidence type="ECO:0000256" key="7">
    <source>
        <dbReference type="ARBA" id="ARBA00040132"/>
    </source>
</evidence>
<dbReference type="PANTHER" id="PTHR43616">
    <property type="entry name" value="GLYCEROL DEHYDROGENASE"/>
    <property type="match status" value="1"/>
</dbReference>
<comment type="pathway">
    <text evidence="5">Polyol metabolism; glycerol fermentation; glycerone phosphate from glycerol (oxidative route): step 1/2.</text>
</comment>
<dbReference type="NCBIfam" id="NF006941">
    <property type="entry name" value="PRK09423.1"/>
    <property type="match status" value="1"/>
</dbReference>
<evidence type="ECO:0000256" key="5">
    <source>
        <dbReference type="ARBA" id="ARBA00037918"/>
    </source>
</evidence>
<dbReference type="PROSITE" id="PS00913">
    <property type="entry name" value="ADH_IRON_1"/>
    <property type="match status" value="1"/>
</dbReference>
<name>A0A9D1RV23_9FIRM</name>
<dbReference type="SUPFAM" id="SSF56796">
    <property type="entry name" value="Dehydroquinate synthase-like"/>
    <property type="match status" value="1"/>
</dbReference>
<feature type="binding site" evidence="11">
    <location>
        <begin position="94"/>
        <end position="98"/>
    </location>
    <ligand>
        <name>NAD(+)</name>
        <dbReference type="ChEBI" id="CHEBI:57540"/>
    </ligand>
</feature>
<keyword evidence="9" id="KW-0862">Zinc</keyword>
<evidence type="ECO:0000256" key="3">
    <source>
        <dbReference type="ARBA" id="ARBA00023002"/>
    </source>
</evidence>
<dbReference type="PANTHER" id="PTHR43616:SF5">
    <property type="entry name" value="GLYCEROL DEHYDROGENASE 1"/>
    <property type="match status" value="1"/>
</dbReference>
<evidence type="ECO:0000256" key="11">
    <source>
        <dbReference type="PIRSR" id="PIRSR000112-3"/>
    </source>
</evidence>
<keyword evidence="4 11" id="KW-0520">NAD</keyword>
<dbReference type="PIRSF" id="PIRSF000112">
    <property type="entry name" value="Glycerol_dehydrogenase"/>
    <property type="match status" value="1"/>
</dbReference>
<dbReference type="Gene3D" id="1.20.1090.10">
    <property type="entry name" value="Dehydroquinate synthase-like - alpha domain"/>
    <property type="match status" value="1"/>
</dbReference>
<dbReference type="EC" id="1.1.1.6" evidence="6"/>
<feature type="binding site" evidence="10">
    <location>
        <position position="121"/>
    </location>
    <ligand>
        <name>glycerol</name>
        <dbReference type="ChEBI" id="CHEBI:17754"/>
    </ligand>
</feature>
<feature type="domain" description="Alcohol dehydrogenase iron-type/glycerol dehydrogenase GldA" evidence="12">
    <location>
        <begin position="8"/>
        <end position="154"/>
    </location>
</feature>
<dbReference type="Gene3D" id="3.40.50.1970">
    <property type="match status" value="1"/>
</dbReference>
<evidence type="ECO:0000256" key="9">
    <source>
        <dbReference type="PIRSR" id="PIRSR000112-1"/>
    </source>
</evidence>
<comment type="cofactor">
    <cofactor evidence="9">
        <name>Zn(2+)</name>
        <dbReference type="ChEBI" id="CHEBI:29105"/>
    </cofactor>
    <text evidence="9">Binds 1 zinc ion per subunit.</text>
</comment>
<feature type="binding site" evidence="11">
    <location>
        <position position="131"/>
    </location>
    <ligand>
        <name>NAD(+)</name>
        <dbReference type="ChEBI" id="CHEBI:57540"/>
    </ligand>
</feature>
<feature type="binding site" evidence="9">
    <location>
        <position position="171"/>
    </location>
    <ligand>
        <name>glycerol</name>
        <dbReference type="ChEBI" id="CHEBI:17754"/>
    </ligand>
</feature>
<comment type="caution">
    <text evidence="13">The sequence shown here is derived from an EMBL/GenBank/DDBJ whole genome shotgun (WGS) entry which is preliminary data.</text>
</comment>
<dbReference type="GO" id="GO:0046872">
    <property type="term" value="F:metal ion binding"/>
    <property type="evidence" value="ECO:0007669"/>
    <property type="project" value="UniProtKB-KW"/>
</dbReference>
<comment type="catalytic activity">
    <reaction evidence="8">
        <text>glycerol + NAD(+) = dihydroxyacetone + NADH + H(+)</text>
        <dbReference type="Rhea" id="RHEA:13769"/>
        <dbReference type="ChEBI" id="CHEBI:15378"/>
        <dbReference type="ChEBI" id="CHEBI:16016"/>
        <dbReference type="ChEBI" id="CHEBI:17754"/>
        <dbReference type="ChEBI" id="CHEBI:57540"/>
        <dbReference type="ChEBI" id="CHEBI:57945"/>
        <dbReference type="EC" id="1.1.1.6"/>
    </reaction>
</comment>
<evidence type="ECO:0000256" key="1">
    <source>
        <dbReference type="ARBA" id="ARBA00007358"/>
    </source>
</evidence>
<sequence length="365" mass="38796">MSYAMKAPARYSQGPGELDQLGRAAKKLGEKFLVICSTNNQARFGRRVETSLTEQGKEVLFTPFHGEATKAEVFEKMDLCKENGCDVVVGMGGGKALDTAKAVAENLGLPCVILPTVASNDAPCSGVAVLYNEAGVVVKAVLMRRNPDLVLVDTDIIANAPVRLFAAGLGDALSTWFEARACKKSGARTMARGNVSNTGLMMARLCYDILMEKGRAALEAVKAHQVTPELEDVVEASIYLSGLGFENGGLAAAHAVNDGFAQAPQAHGMYHGEKVAFGTLVQLVLEGSVAEELGPVLAFLRDTGLPMTLAQLGMDQPDRDILKKVAEAACVPTQSTKNLRADITADQVLEAILEADRIGRDYLGR</sequence>
<feature type="binding site" evidence="11">
    <location>
        <position position="125"/>
    </location>
    <ligand>
        <name>NAD(+)</name>
        <dbReference type="ChEBI" id="CHEBI:57540"/>
    </ligand>
</feature>
<keyword evidence="2 9" id="KW-0479">Metal-binding</keyword>
<dbReference type="Pfam" id="PF00465">
    <property type="entry name" value="Fe-ADH"/>
    <property type="match status" value="1"/>
</dbReference>
<proteinExistence type="inferred from homology"/>
<gene>
    <name evidence="13" type="ORF">H9868_02145</name>
</gene>
<dbReference type="AlphaFoldDB" id="A0A9D1RV23"/>
<reference evidence="13" key="2">
    <citation type="submission" date="2021-04" db="EMBL/GenBank/DDBJ databases">
        <authorList>
            <person name="Gilroy R."/>
        </authorList>
    </citation>
    <scope>NUCLEOTIDE SEQUENCE</scope>
    <source>
        <strain evidence="13">ChiGjej6B6-1540</strain>
    </source>
</reference>
<dbReference type="GO" id="GO:0008888">
    <property type="term" value="F:glycerol dehydrogenase (NAD+) activity"/>
    <property type="evidence" value="ECO:0007669"/>
    <property type="project" value="UniProtKB-EC"/>
</dbReference>
<evidence type="ECO:0000259" key="12">
    <source>
        <dbReference type="Pfam" id="PF00465"/>
    </source>
</evidence>